<evidence type="ECO:0000313" key="13">
    <source>
        <dbReference type="EMBL" id="KAG5277696.1"/>
    </source>
</evidence>
<dbReference type="InterPro" id="IPR016355">
    <property type="entry name" value="NR5-like"/>
</dbReference>
<dbReference type="PROSITE" id="PS51030">
    <property type="entry name" value="NUCLEAR_REC_DBD_2"/>
    <property type="match status" value="1"/>
</dbReference>
<feature type="region of interest" description="Disordered" evidence="11">
    <location>
        <begin position="266"/>
        <end position="314"/>
    </location>
</feature>
<evidence type="ECO:0000256" key="6">
    <source>
        <dbReference type="ARBA" id="ARBA00023125"/>
    </source>
</evidence>
<dbReference type="SMART" id="SM00399">
    <property type="entry name" value="ZnF_C4"/>
    <property type="match status" value="1"/>
</dbReference>
<evidence type="ECO:0000256" key="5">
    <source>
        <dbReference type="ARBA" id="ARBA00023015"/>
    </source>
</evidence>
<dbReference type="InterPro" id="IPR008672">
    <property type="entry name" value="Mad1"/>
</dbReference>
<gene>
    <name evidence="13" type="ORF">AALO_G00090370</name>
</gene>
<keyword evidence="9" id="KW-0539">Nucleus</keyword>
<feature type="coiled-coil region" evidence="10">
    <location>
        <begin position="88"/>
        <end position="129"/>
    </location>
</feature>
<protein>
    <recommendedName>
        <fullName evidence="12">Nuclear receptor domain-containing protein</fullName>
    </recommendedName>
</protein>
<accession>A0AAV6GV45</accession>
<evidence type="ECO:0000256" key="11">
    <source>
        <dbReference type="SAM" id="MobiDB-lite"/>
    </source>
</evidence>
<keyword evidence="2" id="KW-0479">Metal-binding</keyword>
<keyword evidence="6" id="KW-0238">DNA-binding</keyword>
<evidence type="ECO:0000256" key="2">
    <source>
        <dbReference type="ARBA" id="ARBA00022723"/>
    </source>
</evidence>
<dbReference type="AlphaFoldDB" id="A0AAV6GV45"/>
<keyword evidence="14" id="KW-1185">Reference proteome</keyword>
<name>A0AAV6GV45_9TELE</name>
<evidence type="ECO:0000259" key="12">
    <source>
        <dbReference type="PROSITE" id="PS51030"/>
    </source>
</evidence>
<proteinExistence type="predicted"/>
<dbReference type="PANTHER" id="PTHR24086">
    <property type="entry name" value="NUCLEAR RECEPTOR SUBFAMILY 5 GROUP A"/>
    <property type="match status" value="1"/>
</dbReference>
<dbReference type="GO" id="GO:0009755">
    <property type="term" value="P:hormone-mediated signaling pathway"/>
    <property type="evidence" value="ECO:0007669"/>
    <property type="project" value="TreeGrafter"/>
</dbReference>
<keyword evidence="10" id="KW-0175">Coiled coil</keyword>
<evidence type="ECO:0000256" key="9">
    <source>
        <dbReference type="ARBA" id="ARBA00023242"/>
    </source>
</evidence>
<feature type="domain" description="Nuclear receptor" evidence="12">
    <location>
        <begin position="335"/>
        <end position="410"/>
    </location>
</feature>
<evidence type="ECO:0000256" key="7">
    <source>
        <dbReference type="ARBA" id="ARBA00023163"/>
    </source>
</evidence>
<dbReference type="GO" id="GO:0004879">
    <property type="term" value="F:nuclear receptor activity"/>
    <property type="evidence" value="ECO:0007669"/>
    <property type="project" value="InterPro"/>
</dbReference>
<keyword evidence="8" id="KW-0675">Receptor</keyword>
<keyword evidence="5" id="KW-0805">Transcription regulation</keyword>
<evidence type="ECO:0000256" key="1">
    <source>
        <dbReference type="ARBA" id="ARBA00004123"/>
    </source>
</evidence>
<keyword evidence="7" id="KW-0804">Transcription</keyword>
<dbReference type="Proteomes" id="UP000823561">
    <property type="component" value="Chromosome 7"/>
</dbReference>
<dbReference type="PROSITE" id="PS00031">
    <property type="entry name" value="NUCLEAR_REC_DBD_1"/>
    <property type="match status" value="1"/>
</dbReference>
<feature type="compositionally biased region" description="Polar residues" evidence="11">
    <location>
        <begin position="7"/>
        <end position="19"/>
    </location>
</feature>
<feature type="compositionally biased region" description="Polar residues" evidence="11">
    <location>
        <begin position="284"/>
        <end position="293"/>
    </location>
</feature>
<dbReference type="PRINTS" id="PR00047">
    <property type="entry name" value="STROIDFINGER"/>
</dbReference>
<comment type="caution">
    <text evidence="13">The sequence shown here is derived from an EMBL/GenBank/DDBJ whole genome shotgun (WGS) entry which is preliminary data.</text>
</comment>
<evidence type="ECO:0000256" key="8">
    <source>
        <dbReference type="ARBA" id="ARBA00023170"/>
    </source>
</evidence>
<dbReference type="GO" id="GO:0090575">
    <property type="term" value="C:RNA polymerase II transcription regulator complex"/>
    <property type="evidence" value="ECO:0007669"/>
    <property type="project" value="TreeGrafter"/>
</dbReference>
<evidence type="ECO:0000256" key="3">
    <source>
        <dbReference type="ARBA" id="ARBA00022771"/>
    </source>
</evidence>
<dbReference type="Gene3D" id="3.30.50.10">
    <property type="entry name" value="Erythroid Transcription Factor GATA-1, subunit A"/>
    <property type="match status" value="1"/>
</dbReference>
<reference evidence="13" key="1">
    <citation type="submission" date="2020-10" db="EMBL/GenBank/DDBJ databases">
        <title>Chromosome-scale genome assembly of the Allis shad, Alosa alosa.</title>
        <authorList>
            <person name="Margot Z."/>
            <person name="Christophe K."/>
            <person name="Cabau C."/>
            <person name="Louis A."/>
            <person name="Berthelot C."/>
            <person name="Parey E."/>
            <person name="Roest Crollius H."/>
            <person name="Montfort J."/>
            <person name="Robinson-Rechavi M."/>
            <person name="Bucao C."/>
            <person name="Bouchez O."/>
            <person name="Gislard M."/>
            <person name="Lluch J."/>
            <person name="Milhes M."/>
            <person name="Lampietro C."/>
            <person name="Lopez Roques C."/>
            <person name="Donnadieu C."/>
            <person name="Braasch I."/>
            <person name="Desvignes T."/>
            <person name="Postlethwait J."/>
            <person name="Bobe J."/>
            <person name="Guiguen Y."/>
        </authorList>
    </citation>
    <scope>NUCLEOTIDE SEQUENCE</scope>
    <source>
        <strain evidence="13">M-15738</strain>
        <tissue evidence="13">Blood</tissue>
    </source>
</reference>
<dbReference type="SUPFAM" id="SSF57716">
    <property type="entry name" value="Glucocorticoid receptor-like (DNA-binding domain)"/>
    <property type="match status" value="1"/>
</dbReference>
<dbReference type="GO" id="GO:0009888">
    <property type="term" value="P:tissue development"/>
    <property type="evidence" value="ECO:0007669"/>
    <property type="project" value="TreeGrafter"/>
</dbReference>
<feature type="compositionally biased region" description="Low complexity" evidence="11">
    <location>
        <begin position="266"/>
        <end position="278"/>
    </location>
</feature>
<dbReference type="GO" id="GO:0000978">
    <property type="term" value="F:RNA polymerase II cis-regulatory region sequence-specific DNA binding"/>
    <property type="evidence" value="ECO:0007669"/>
    <property type="project" value="TreeGrafter"/>
</dbReference>
<dbReference type="Pfam" id="PF00105">
    <property type="entry name" value="zf-C4"/>
    <property type="match status" value="1"/>
</dbReference>
<evidence type="ECO:0000313" key="14">
    <source>
        <dbReference type="Proteomes" id="UP000823561"/>
    </source>
</evidence>
<dbReference type="GO" id="GO:0007094">
    <property type="term" value="P:mitotic spindle assembly checkpoint signaling"/>
    <property type="evidence" value="ECO:0007669"/>
    <property type="project" value="InterPro"/>
</dbReference>
<keyword evidence="3" id="KW-0863">Zinc-finger</keyword>
<dbReference type="PANTHER" id="PTHR24086:SF15">
    <property type="entry name" value="NUCLEAR HORMONE RECEPTOR FTZ-F1"/>
    <property type="match status" value="1"/>
</dbReference>
<dbReference type="InterPro" id="IPR013088">
    <property type="entry name" value="Znf_NHR/GATA"/>
</dbReference>
<keyword evidence="4" id="KW-0862">Zinc</keyword>
<dbReference type="FunFam" id="3.30.50.10:FF:000006">
    <property type="entry name" value="Nuclear receptor subfamily 5 group A member"/>
    <property type="match status" value="1"/>
</dbReference>
<feature type="region of interest" description="Disordered" evidence="11">
    <location>
        <begin position="1"/>
        <end position="25"/>
    </location>
</feature>
<evidence type="ECO:0000256" key="10">
    <source>
        <dbReference type="SAM" id="Coils"/>
    </source>
</evidence>
<feature type="compositionally biased region" description="Basic and acidic residues" evidence="11">
    <location>
        <begin position="294"/>
        <end position="312"/>
    </location>
</feature>
<evidence type="ECO:0000256" key="4">
    <source>
        <dbReference type="ARBA" id="ARBA00022833"/>
    </source>
</evidence>
<dbReference type="GO" id="GO:0008270">
    <property type="term" value="F:zinc ion binding"/>
    <property type="evidence" value="ECO:0007669"/>
    <property type="project" value="UniProtKB-KW"/>
</dbReference>
<organism evidence="13 14">
    <name type="scientific">Alosa alosa</name>
    <name type="common">allis shad</name>
    <dbReference type="NCBI Taxonomy" id="278164"/>
    <lineage>
        <taxon>Eukaryota</taxon>
        <taxon>Metazoa</taxon>
        <taxon>Chordata</taxon>
        <taxon>Craniata</taxon>
        <taxon>Vertebrata</taxon>
        <taxon>Euteleostomi</taxon>
        <taxon>Actinopterygii</taxon>
        <taxon>Neopterygii</taxon>
        <taxon>Teleostei</taxon>
        <taxon>Clupei</taxon>
        <taxon>Clupeiformes</taxon>
        <taxon>Clupeoidei</taxon>
        <taxon>Clupeidae</taxon>
        <taxon>Alosa</taxon>
    </lineage>
</organism>
<comment type="subcellular location">
    <subcellularLocation>
        <location evidence="1">Nucleus</location>
    </subcellularLocation>
</comment>
<dbReference type="InterPro" id="IPR001628">
    <property type="entry name" value="Znf_hrmn_rcpt"/>
</dbReference>
<dbReference type="Pfam" id="PF05557">
    <property type="entry name" value="MAD"/>
    <property type="match status" value="1"/>
</dbReference>
<sequence length="443" mass="49821">MEPRSFVTRSWRSLQSQHRPTGGENLRRAVHSEKMDEIDQSHKRVCVNLEKATQCITQALQREVARNQELCVLIRRMEEREAELGQSLAEEAESNNQLRLEIEELQKQLEEKDNSLSKANQTVTSLTKELHCVQQLQSRPSSHGRFQEVDECLQLGGIQLKLEQSGPSACSPLRSEQLVCVQTPGSSTRNTPPVCLIKREEEEEEEEEGGGPEAPVCLIKEEEEEEDDDGAGHGLYCQSVVERSDLTTEENKTELIQALLLAPRTQAQTSVSASTSRVIRQKKTSPQTSLVSSDRQRLLEAPVSKDEAKGADPRTAPIFSDLMRVMEMAGQELAGDLCPVCGDKVSGFHYGVKTCESCKSFFKRTAHTNKVYNCVKSQNCRIDKILRQQCAFCRFKKCLGVGMRLEAIRAGRVRGGRNKFSPMYSTQKNHKRALCHQDKEWGS</sequence>
<dbReference type="EMBL" id="JADWDJ010000007">
    <property type="protein sequence ID" value="KAG5277696.1"/>
    <property type="molecule type" value="Genomic_DNA"/>
</dbReference>